<dbReference type="Pfam" id="PF01223">
    <property type="entry name" value="Endonuclease_NS"/>
    <property type="match status" value="1"/>
</dbReference>
<keyword evidence="4" id="KW-1185">Reference proteome</keyword>
<evidence type="ECO:0000259" key="1">
    <source>
        <dbReference type="SMART" id="SM00477"/>
    </source>
</evidence>
<dbReference type="InterPro" id="IPR020821">
    <property type="entry name" value="ENPP1-3/EXOG-like_nuc-like"/>
</dbReference>
<dbReference type="InterPro" id="IPR040255">
    <property type="entry name" value="Non-specific_endonuclease"/>
</dbReference>
<proteinExistence type="predicted"/>
<feature type="domain" description="ENPP1-3/EXOG-like endonuclease/phosphodiesterase" evidence="1">
    <location>
        <begin position="395"/>
        <end position="611"/>
    </location>
</feature>
<dbReference type="InterPro" id="IPR044925">
    <property type="entry name" value="His-Me_finger_sf"/>
</dbReference>
<keyword evidence="3" id="KW-0540">Nuclease</keyword>
<dbReference type="SUPFAM" id="SSF50494">
    <property type="entry name" value="Trypsin-like serine proteases"/>
    <property type="match status" value="1"/>
</dbReference>
<dbReference type="Proteomes" id="UP000823786">
    <property type="component" value="Unassembled WGS sequence"/>
</dbReference>
<dbReference type="EMBL" id="JAGGJV010000011">
    <property type="protein sequence ID" value="MBP1861554.1"/>
    <property type="molecule type" value="Genomic_DNA"/>
</dbReference>
<dbReference type="Gene3D" id="2.40.10.10">
    <property type="entry name" value="Trypsin-like serine proteases"/>
    <property type="match status" value="2"/>
</dbReference>
<keyword evidence="3" id="KW-0255">Endonuclease</keyword>
<protein>
    <submittedName>
        <fullName evidence="3">Endonuclease G</fullName>
    </submittedName>
</protein>
<organism evidence="3 4">
    <name type="scientific">Rhizobium herbae</name>
    <dbReference type="NCBI Taxonomy" id="508661"/>
    <lineage>
        <taxon>Bacteria</taxon>
        <taxon>Pseudomonadati</taxon>
        <taxon>Pseudomonadota</taxon>
        <taxon>Alphaproteobacteria</taxon>
        <taxon>Hyphomicrobiales</taxon>
        <taxon>Rhizobiaceae</taxon>
        <taxon>Rhizobium/Agrobacterium group</taxon>
        <taxon>Rhizobium</taxon>
    </lineage>
</organism>
<feature type="domain" description="DNA/RNA non-specific endonuclease/pyrophosphatase/phosphodiesterase" evidence="2">
    <location>
        <begin position="394"/>
        <end position="609"/>
    </location>
</feature>
<comment type="caution">
    <text evidence="3">The sequence shown here is derived from an EMBL/GenBank/DDBJ whole genome shotgun (WGS) entry which is preliminary data.</text>
</comment>
<dbReference type="InterPro" id="IPR044929">
    <property type="entry name" value="DNA/RNA_non-sp_Endonuclease_sf"/>
</dbReference>
<name>A0ABS4EUC7_9HYPH</name>
<dbReference type="Pfam" id="PF13365">
    <property type="entry name" value="Trypsin_2"/>
    <property type="match status" value="1"/>
</dbReference>
<dbReference type="InterPro" id="IPR009003">
    <property type="entry name" value="Peptidase_S1_PA"/>
</dbReference>
<dbReference type="PANTHER" id="PTHR13966:SF5">
    <property type="entry name" value="ENDONUCLEASE G, MITOCHONDRIAL"/>
    <property type="match status" value="1"/>
</dbReference>
<keyword evidence="3" id="KW-0378">Hydrolase</keyword>
<sequence length="634" mass="69936">MRQIESLKHSKNFDRVLASAMQRLSAVTPPPTRREAASGADMAIEATAESLSKKIVPDLTDFRGPSAGLEAIILAEMRPPYFIINDEIQIVGDYDRVDLIRDRKVLLEASAKNVGRVDLLYHPTQEFVGTGWLIDKGIVVTNRHVAEFFTDIDRNGDFQFKNGVGSDHLVVMMDYVRQYQSNTAPRRAFASEVLYIAAQHEPDFAFLRVEAIDGAEPVQIATRRGVPGQPVAAVGYPAWDGQRNDPQLMASLFGGVYDVKRFSPGLIIGDTEGGVILQADYTSLGGNSGSAVIDLDTAEVVGLHFGGVFRQTNSAVAIDIVAAALRRMKTQIAVGALPGAMTNEVPSAPDKFSGRMGYDPHFLGKGGLAAPMPKLGLWASDVAPVSDDADSVLKYEHFSTIQSKSRRLPLVTAVNIDGERQRKLDREGDWALDGRIAPEHQIGNELYRNNRLDRGHMVRRRDPGWGNPDEASQGEADTFHYTNSVPQHEDLNQKSWVRLEDYLLLSAETRGFKASVFTGPILRSTDRRLKGQPGVSGFQVPEEFWKVAVMVNTQTKKLHATAYVLSHGPLIRDMTETAFVYGQHETYQVKVAFVEQVTGLDFGKLRNFDPLATSTEGVFGSAARRISRREDLKL</sequence>
<dbReference type="GO" id="GO:0004519">
    <property type="term" value="F:endonuclease activity"/>
    <property type="evidence" value="ECO:0007669"/>
    <property type="project" value="UniProtKB-KW"/>
</dbReference>
<dbReference type="SMART" id="SM00892">
    <property type="entry name" value="Endonuclease_NS"/>
    <property type="match status" value="1"/>
</dbReference>
<dbReference type="SMART" id="SM00477">
    <property type="entry name" value="NUC"/>
    <property type="match status" value="1"/>
</dbReference>
<gene>
    <name evidence="3" type="ORF">J2Z75_005083</name>
</gene>
<accession>A0ABS4EUC7</accession>
<dbReference type="RefSeq" id="WP_209855991.1">
    <property type="nucleotide sequence ID" value="NZ_JAGGJV010000011.1"/>
</dbReference>
<reference evidence="3 4" key="1">
    <citation type="submission" date="2021-03" db="EMBL/GenBank/DDBJ databases">
        <title>Genomic Encyclopedia of Type Strains, Phase IV (KMG-IV): sequencing the most valuable type-strain genomes for metagenomic binning, comparative biology and taxonomic classification.</title>
        <authorList>
            <person name="Goeker M."/>
        </authorList>
    </citation>
    <scope>NUCLEOTIDE SEQUENCE [LARGE SCALE GENOMIC DNA]</scope>
    <source>
        <strain evidence="3 4">DSM 26427</strain>
    </source>
</reference>
<dbReference type="CDD" id="cd00091">
    <property type="entry name" value="NUC"/>
    <property type="match status" value="1"/>
</dbReference>
<dbReference type="InterPro" id="IPR043504">
    <property type="entry name" value="Peptidase_S1_PA_chymotrypsin"/>
</dbReference>
<dbReference type="SUPFAM" id="SSF54060">
    <property type="entry name" value="His-Me finger endonucleases"/>
    <property type="match status" value="1"/>
</dbReference>
<evidence type="ECO:0000313" key="3">
    <source>
        <dbReference type="EMBL" id="MBP1861554.1"/>
    </source>
</evidence>
<evidence type="ECO:0000259" key="2">
    <source>
        <dbReference type="SMART" id="SM00892"/>
    </source>
</evidence>
<dbReference type="Gene3D" id="3.40.570.10">
    <property type="entry name" value="Extracellular Endonuclease, subunit A"/>
    <property type="match status" value="1"/>
</dbReference>
<evidence type="ECO:0000313" key="4">
    <source>
        <dbReference type="Proteomes" id="UP000823786"/>
    </source>
</evidence>
<dbReference type="InterPro" id="IPR001604">
    <property type="entry name" value="Endo_G_ENPP1-like_dom"/>
</dbReference>
<dbReference type="PANTHER" id="PTHR13966">
    <property type="entry name" value="ENDONUCLEASE RELATED"/>
    <property type="match status" value="1"/>
</dbReference>